<accession>A0ABX8WK32</accession>
<dbReference type="PROSITE" id="PS50887">
    <property type="entry name" value="GGDEF"/>
    <property type="match status" value="1"/>
</dbReference>
<dbReference type="NCBIfam" id="TIGR00254">
    <property type="entry name" value="GGDEF"/>
    <property type="match status" value="1"/>
</dbReference>
<dbReference type="CDD" id="cd01949">
    <property type="entry name" value="GGDEF"/>
    <property type="match status" value="1"/>
</dbReference>
<dbReference type="InterPro" id="IPR029787">
    <property type="entry name" value="Nucleotide_cyclase"/>
</dbReference>
<sequence length="380" mass="40790">MRAFRDRSFKQTSKIIRAWMVWVLVLDVLAILSSLLLLPREATLAMLGPALLIPPAASLVFLVWSRRRANGVLDAALVAGMFVILLAVALMGHLAGGEFQERYLSIMLFVAVTAVIIFNVPQWVTHVIAGMGLTLYLLFQLAHSDIGIASAFSAFLFFASGVTSTVVARRTMSILAHRTFLLELRDARRVAELASTNAKLERLSRTDPLTGLSNRRHTGAVLAELFGPDRAGRPPVALLMCDLDCFKALNDRLGHLEGDRALAQVAQIIAASVHPQRDHVSRFGGEEFLIVLTDVTADQACAIAEAIRSRVEAAGIANPGSSAGKMTTVSIGVASEADHPGCNATDLQQAADAALYLAKSQGRNRVARATPADRGLSFAS</sequence>
<dbReference type="InterPro" id="IPR000160">
    <property type="entry name" value="GGDEF_dom"/>
</dbReference>
<dbReference type="Proteomes" id="UP000825799">
    <property type="component" value="Chromosome"/>
</dbReference>
<dbReference type="PANTHER" id="PTHR45138">
    <property type="entry name" value="REGULATORY COMPONENTS OF SENSORY TRANSDUCTION SYSTEM"/>
    <property type="match status" value="1"/>
</dbReference>
<evidence type="ECO:0000256" key="3">
    <source>
        <dbReference type="SAM" id="Phobius"/>
    </source>
</evidence>
<dbReference type="PANTHER" id="PTHR45138:SF9">
    <property type="entry name" value="DIGUANYLATE CYCLASE DGCM-RELATED"/>
    <property type="match status" value="1"/>
</dbReference>
<feature type="transmembrane region" description="Helical" evidence="3">
    <location>
        <begin position="148"/>
        <end position="168"/>
    </location>
</feature>
<comment type="catalytic activity">
    <reaction evidence="2">
        <text>2 GTP = 3',3'-c-di-GMP + 2 diphosphate</text>
        <dbReference type="Rhea" id="RHEA:24898"/>
        <dbReference type="ChEBI" id="CHEBI:33019"/>
        <dbReference type="ChEBI" id="CHEBI:37565"/>
        <dbReference type="ChEBI" id="CHEBI:58805"/>
        <dbReference type="EC" id="2.7.7.65"/>
    </reaction>
</comment>
<evidence type="ECO:0000313" key="6">
    <source>
        <dbReference type="Proteomes" id="UP000825799"/>
    </source>
</evidence>
<dbReference type="SMART" id="SM00267">
    <property type="entry name" value="GGDEF"/>
    <property type="match status" value="1"/>
</dbReference>
<dbReference type="SUPFAM" id="SSF55073">
    <property type="entry name" value="Nucleotide cyclase"/>
    <property type="match status" value="1"/>
</dbReference>
<keyword evidence="3" id="KW-1133">Transmembrane helix</keyword>
<evidence type="ECO:0000256" key="1">
    <source>
        <dbReference type="ARBA" id="ARBA00012528"/>
    </source>
</evidence>
<feature type="transmembrane region" description="Helical" evidence="3">
    <location>
        <begin position="102"/>
        <end position="118"/>
    </location>
</feature>
<evidence type="ECO:0000259" key="4">
    <source>
        <dbReference type="PROSITE" id="PS50887"/>
    </source>
</evidence>
<proteinExistence type="predicted"/>
<name>A0ABX8WK32_9HYPH</name>
<keyword evidence="3" id="KW-0472">Membrane</keyword>
<reference evidence="5 6" key="1">
    <citation type="submission" date="2021-08" db="EMBL/GenBank/DDBJ databases">
        <title>Devosia salina sp. nov., isolated from the South China Sea sediment.</title>
        <authorList>
            <person name="Zhou Z."/>
        </authorList>
    </citation>
    <scope>NUCLEOTIDE SEQUENCE [LARGE SCALE GENOMIC DNA]</scope>
    <source>
        <strain evidence="5 6">SCS-3</strain>
    </source>
</reference>
<feature type="domain" description="GGDEF" evidence="4">
    <location>
        <begin position="234"/>
        <end position="371"/>
    </location>
</feature>
<dbReference type="InterPro" id="IPR043128">
    <property type="entry name" value="Rev_trsase/Diguanyl_cyclase"/>
</dbReference>
<gene>
    <name evidence="5" type="ORF">K1X15_09720</name>
</gene>
<keyword evidence="3" id="KW-0812">Transmembrane</keyword>
<feature type="transmembrane region" description="Helical" evidence="3">
    <location>
        <begin position="21"/>
        <end position="38"/>
    </location>
</feature>
<organism evidence="5 6">
    <name type="scientific">Devosia salina</name>
    <dbReference type="NCBI Taxonomy" id="2860336"/>
    <lineage>
        <taxon>Bacteria</taxon>
        <taxon>Pseudomonadati</taxon>
        <taxon>Pseudomonadota</taxon>
        <taxon>Alphaproteobacteria</taxon>
        <taxon>Hyphomicrobiales</taxon>
        <taxon>Devosiaceae</taxon>
        <taxon>Devosia</taxon>
    </lineage>
</organism>
<evidence type="ECO:0000256" key="2">
    <source>
        <dbReference type="ARBA" id="ARBA00034247"/>
    </source>
</evidence>
<dbReference type="InterPro" id="IPR050469">
    <property type="entry name" value="Diguanylate_Cyclase"/>
</dbReference>
<keyword evidence="6" id="KW-1185">Reference proteome</keyword>
<dbReference type="EC" id="2.7.7.65" evidence="1"/>
<dbReference type="Pfam" id="PF00990">
    <property type="entry name" value="GGDEF"/>
    <property type="match status" value="1"/>
</dbReference>
<dbReference type="Gene3D" id="3.30.70.270">
    <property type="match status" value="1"/>
</dbReference>
<protein>
    <recommendedName>
        <fullName evidence="1">diguanylate cyclase</fullName>
        <ecNumber evidence="1">2.7.7.65</ecNumber>
    </recommendedName>
</protein>
<dbReference type="EMBL" id="CP080590">
    <property type="protein sequence ID" value="QYO79046.1"/>
    <property type="molecule type" value="Genomic_DNA"/>
</dbReference>
<feature type="transmembrane region" description="Helical" evidence="3">
    <location>
        <begin position="44"/>
        <end position="64"/>
    </location>
</feature>
<evidence type="ECO:0000313" key="5">
    <source>
        <dbReference type="EMBL" id="QYO79046.1"/>
    </source>
</evidence>
<feature type="transmembrane region" description="Helical" evidence="3">
    <location>
        <begin position="76"/>
        <end position="96"/>
    </location>
</feature>